<gene>
    <name evidence="1" type="ORF">BN860_16886g</name>
</gene>
<accession>A0A8J2X6H0</accession>
<name>A0A8J2X6H0_ZYGB2</name>
<dbReference type="EMBL" id="HG316454">
    <property type="protein sequence ID" value="CDF87894.1"/>
    <property type="molecule type" value="Genomic_DNA"/>
</dbReference>
<protein>
    <submittedName>
        <fullName evidence="1">BN860_16886g1_1</fullName>
    </submittedName>
</protein>
<dbReference type="AlphaFoldDB" id="A0A8J2X6H0"/>
<dbReference type="OrthoDB" id="4034100at2759"/>
<sequence length="335" mass="37468">MGVPIDLYKVSGRRRYLDCPEWLKLKLEGDMQKANVLQNNMNTFRFHPLGWKLVLNNCVPMGDSQLSACRGMYWVSIAKGRLTVWEGGIVREVDLPFDDIPSCVDCRRTGEALYVALGMQDGVHIVRFAPDGEETWHSVTRGKCLALDVAMAPRYTVCLIEKEGVLVAGRGGVFRLSEASAAGTEPVDVMVPQVAMGSRHGGVFDSCLEDFDHMLSLEERVLSTKCIPCGVLLQTNIRLVSVQNGELRTISYGSPCFCYDGAYLYAAEQHLYGTCFTVYEYTEREWCNVGYYDIRANFGIRKVMGLNVSDTRVELLGEGNELYVFDIQPASYEQA</sequence>
<proteinExistence type="predicted"/>
<reference evidence="2" key="1">
    <citation type="journal article" date="2013" name="Genome Announc.">
        <title>Genome sequence of the food spoilage yeast Zygosaccharomyces bailii CLIB 213(T).</title>
        <authorList>
            <person name="Galeote V."/>
            <person name="Bigey F."/>
            <person name="Devillers H."/>
            <person name="Neuveglise C."/>
            <person name="Dequin S."/>
        </authorList>
    </citation>
    <scope>NUCLEOTIDE SEQUENCE [LARGE SCALE GENOMIC DNA]</scope>
    <source>
        <strain evidence="2">CLIB 213 / ATCC 58445 / CBS 680 / CCRC 21525 / NBRC 1098 / NCYC 1416 / NRRL Y-2227</strain>
    </source>
</reference>
<evidence type="ECO:0000313" key="1">
    <source>
        <dbReference type="EMBL" id="CDF87894.1"/>
    </source>
</evidence>
<keyword evidence="2" id="KW-1185">Reference proteome</keyword>
<organism evidence="1 2">
    <name type="scientific">Zygosaccharomyces bailii (strain CLIB 213 / ATCC 58445 / CBS 680 / BCRC 21525 / NBRC 1098 / NCYC 1416 / NRRL Y-2227)</name>
    <dbReference type="NCBI Taxonomy" id="1333698"/>
    <lineage>
        <taxon>Eukaryota</taxon>
        <taxon>Fungi</taxon>
        <taxon>Dikarya</taxon>
        <taxon>Ascomycota</taxon>
        <taxon>Saccharomycotina</taxon>
        <taxon>Saccharomycetes</taxon>
        <taxon>Saccharomycetales</taxon>
        <taxon>Saccharomycetaceae</taxon>
        <taxon>Zygosaccharomyces</taxon>
    </lineage>
</organism>
<evidence type="ECO:0000313" key="2">
    <source>
        <dbReference type="Proteomes" id="UP000019375"/>
    </source>
</evidence>
<dbReference type="SUPFAM" id="SSF63829">
    <property type="entry name" value="Calcium-dependent phosphotriesterase"/>
    <property type="match status" value="1"/>
</dbReference>
<dbReference type="Proteomes" id="UP000019375">
    <property type="component" value="Unassembled WGS sequence"/>
</dbReference>